<accession>A0A192D1W0</accession>
<dbReference type="OrthoDB" id="69432at2"/>
<protein>
    <submittedName>
        <fullName evidence="2">Uncharacterized protein</fullName>
    </submittedName>
</protein>
<evidence type="ECO:0000313" key="2">
    <source>
        <dbReference type="EMBL" id="ANK11932.1"/>
    </source>
</evidence>
<keyword evidence="3" id="KW-1185">Reference proteome</keyword>
<dbReference type="AlphaFoldDB" id="A0A192D1W0"/>
<evidence type="ECO:0000313" key="3">
    <source>
        <dbReference type="Proteomes" id="UP000078263"/>
    </source>
</evidence>
<gene>
    <name evidence="2" type="ORF">A9D12_02100</name>
</gene>
<feature type="region of interest" description="Disordered" evidence="1">
    <location>
        <begin position="1"/>
        <end position="21"/>
    </location>
</feature>
<reference evidence="2 3" key="1">
    <citation type="submission" date="2016-05" db="EMBL/GenBank/DDBJ databases">
        <title>Compelete Genome Sequence of Bacteriochlorophyll-Synthesizing Bacterium Porphyrobacter neustonensis DSM 9434.</title>
        <authorList>
            <person name="Shi X.-L."/>
            <person name="Wu Y.-H."/>
            <person name="Cheng H."/>
            <person name="Xu L."/>
            <person name="Zhang X.-Q."/>
            <person name="Wang C.-S."/>
            <person name="Xu X.-W."/>
        </authorList>
    </citation>
    <scope>NUCLEOTIDE SEQUENCE [LARGE SCALE GENOMIC DNA]</scope>
    <source>
        <strain evidence="2 3">DSM 9434</strain>
    </source>
</reference>
<name>A0A192D1W0_9SPHN</name>
<sequence>MAQDAYRPAFDPGAMTDRPHGTPNRVMVLGTPHLSQLPKTFTPDMAEPLVVRLTGWAPTAVAVEETPGIVCHRMRQMPARHAEAIESYCFDPALAAAATGLSVPQANDKAEALLAAWPAEPAPAQRRELAAVFLAAGEPASAVVQWLRLPASEQIADGLLTAPLAAQLERLARAKNETYAIAAKVAARSGLERIWSVDDQSTYMGPEPDQNAYGAAIMQAWDNPAAKAQSAASDALIAGLSAPEGLFALYRGYNAPALADAIYKADFGAVLTEPSEAGFGRRYLAYWETRNLRMVANMREVLGRKPGTRMLTIVGASHKPYYEAYLAQMRDVDLADVTPLLGDAPR</sequence>
<dbReference type="KEGG" id="pns:A9D12_02100"/>
<dbReference type="InterPro" id="IPR043749">
    <property type="entry name" value="DUF5694"/>
</dbReference>
<dbReference type="EMBL" id="CP016033">
    <property type="protein sequence ID" value="ANK11932.1"/>
    <property type="molecule type" value="Genomic_DNA"/>
</dbReference>
<proteinExistence type="predicted"/>
<organism evidence="2 3">
    <name type="scientific">Erythrobacter neustonensis</name>
    <dbReference type="NCBI Taxonomy" id="1112"/>
    <lineage>
        <taxon>Bacteria</taxon>
        <taxon>Pseudomonadati</taxon>
        <taxon>Pseudomonadota</taxon>
        <taxon>Alphaproteobacteria</taxon>
        <taxon>Sphingomonadales</taxon>
        <taxon>Erythrobacteraceae</taxon>
        <taxon>Erythrobacter/Porphyrobacter group</taxon>
        <taxon>Erythrobacter</taxon>
    </lineage>
</organism>
<evidence type="ECO:0000256" key="1">
    <source>
        <dbReference type="SAM" id="MobiDB-lite"/>
    </source>
</evidence>
<dbReference type="STRING" id="1112.A9D12_02100"/>
<dbReference type="Proteomes" id="UP000078263">
    <property type="component" value="Chromosome"/>
</dbReference>
<dbReference type="Pfam" id="PF18950">
    <property type="entry name" value="DUF5694"/>
    <property type="match status" value="1"/>
</dbReference>